<organism evidence="3 4">
    <name type="scientific">Glomus cerebriforme</name>
    <dbReference type="NCBI Taxonomy" id="658196"/>
    <lineage>
        <taxon>Eukaryota</taxon>
        <taxon>Fungi</taxon>
        <taxon>Fungi incertae sedis</taxon>
        <taxon>Mucoromycota</taxon>
        <taxon>Glomeromycotina</taxon>
        <taxon>Glomeromycetes</taxon>
        <taxon>Glomerales</taxon>
        <taxon>Glomeraceae</taxon>
        <taxon>Glomus</taxon>
    </lineage>
</organism>
<gene>
    <name evidence="3" type="ORF">C1645_757472</name>
</gene>
<feature type="region of interest" description="Disordered" evidence="1">
    <location>
        <begin position="370"/>
        <end position="414"/>
    </location>
</feature>
<feature type="transmembrane region" description="Helical" evidence="2">
    <location>
        <begin position="293"/>
        <end position="310"/>
    </location>
</feature>
<feature type="region of interest" description="Disordered" evidence="1">
    <location>
        <begin position="139"/>
        <end position="171"/>
    </location>
</feature>
<evidence type="ECO:0000256" key="2">
    <source>
        <dbReference type="SAM" id="Phobius"/>
    </source>
</evidence>
<feature type="transmembrane region" description="Helical" evidence="2">
    <location>
        <begin position="322"/>
        <end position="340"/>
    </location>
</feature>
<dbReference type="EMBL" id="QKYT01000060">
    <property type="protein sequence ID" value="RIA95529.1"/>
    <property type="molecule type" value="Genomic_DNA"/>
</dbReference>
<evidence type="ECO:0000313" key="3">
    <source>
        <dbReference type="EMBL" id="RIA95529.1"/>
    </source>
</evidence>
<comment type="caution">
    <text evidence="3">The sequence shown here is derived from an EMBL/GenBank/DDBJ whole genome shotgun (WGS) entry which is preliminary data.</text>
</comment>
<feature type="compositionally biased region" description="Low complexity" evidence="1">
    <location>
        <begin position="139"/>
        <end position="154"/>
    </location>
</feature>
<keyword evidence="2" id="KW-0812">Transmembrane</keyword>
<keyword evidence="4" id="KW-1185">Reference proteome</keyword>
<keyword evidence="2" id="KW-0472">Membrane</keyword>
<sequence length="516" mass="57305">MVYTPKLVSQNKSYLVNNANSPLSYQGNEGFNSSSQWLRRRFEQSQENSFSSEDVDQSSPLLMRGKSNNILASKARSTGVQPFNSLNPVYEQAASLTSTSPTTPTTPTTPQLQGLIGEQSRTPFQSLLFQPKSEINITGSTIRSTQSTSQQDTSRPMSLVPTPQNTTSVYQSQPRAYVPITQSSITPIKAPMYTGPRRTSDSTFSVLNNRFERQPIPIYSSGSNLIGRDISGVNVRITESPLVQSTPAPKPKHQQTPPRKVENVPYLARLIMIEQELPKNEYEVEKSNSVKTLFFNFCLGIFIIFLTSTKHFRQFENSYTNVIGYCMFCIPAFYILKVFYTNVQWVRKKKQIDQLREKLVKELEQNSSYDTSSFTISPTGRSQSSPRPSRSTTTPLTTVTPNTVSSSQSTILPSTSTSMMSIPYTGSSTSTSMMNIPYTGGSTSISTIIPSASSTNSFINAWGSTNGTPFPQRIPPTTKYRQAPYVTPSKIDEKLFTIGSISARLPPEPKPTDRET</sequence>
<evidence type="ECO:0000256" key="1">
    <source>
        <dbReference type="SAM" id="MobiDB-lite"/>
    </source>
</evidence>
<dbReference type="OrthoDB" id="2400317at2759"/>
<keyword evidence="2" id="KW-1133">Transmembrane helix</keyword>
<name>A0A397TDY0_9GLOM</name>
<reference evidence="3 4" key="1">
    <citation type="submission" date="2018-06" db="EMBL/GenBank/DDBJ databases">
        <title>Comparative genomics reveals the genomic features of Rhizophagus irregularis, R. cerebriforme, R. diaphanum and Gigaspora rosea, and their symbiotic lifestyle signature.</title>
        <authorList>
            <person name="Morin E."/>
            <person name="San Clemente H."/>
            <person name="Chen E.C.H."/>
            <person name="De La Providencia I."/>
            <person name="Hainaut M."/>
            <person name="Kuo A."/>
            <person name="Kohler A."/>
            <person name="Murat C."/>
            <person name="Tang N."/>
            <person name="Roy S."/>
            <person name="Loubradou J."/>
            <person name="Henrissat B."/>
            <person name="Grigoriev I.V."/>
            <person name="Corradi N."/>
            <person name="Roux C."/>
            <person name="Martin F.M."/>
        </authorList>
    </citation>
    <scope>NUCLEOTIDE SEQUENCE [LARGE SCALE GENOMIC DNA]</scope>
    <source>
        <strain evidence="3 4">DAOM 227022</strain>
    </source>
</reference>
<accession>A0A397TDY0</accession>
<feature type="compositionally biased region" description="Low complexity" evidence="1">
    <location>
        <begin position="377"/>
        <end position="414"/>
    </location>
</feature>
<feature type="compositionally biased region" description="Polar residues" evidence="1">
    <location>
        <begin position="161"/>
        <end position="171"/>
    </location>
</feature>
<protein>
    <submittedName>
        <fullName evidence="3">Uncharacterized protein</fullName>
    </submittedName>
</protein>
<dbReference type="Proteomes" id="UP000265703">
    <property type="component" value="Unassembled WGS sequence"/>
</dbReference>
<evidence type="ECO:0000313" key="4">
    <source>
        <dbReference type="Proteomes" id="UP000265703"/>
    </source>
</evidence>
<dbReference type="AlphaFoldDB" id="A0A397TDY0"/>
<proteinExistence type="predicted"/>